<proteinExistence type="predicted"/>
<organism evidence="3 4">
    <name type="scientific">Nocardia vinacea</name>
    <dbReference type="NCBI Taxonomy" id="96468"/>
    <lineage>
        <taxon>Bacteria</taxon>
        <taxon>Bacillati</taxon>
        <taxon>Actinomycetota</taxon>
        <taxon>Actinomycetes</taxon>
        <taxon>Mycobacteriales</taxon>
        <taxon>Nocardiaceae</taxon>
        <taxon>Nocardia</taxon>
    </lineage>
</organism>
<accession>A0ABZ1Z0A3</accession>
<evidence type="ECO:0000256" key="1">
    <source>
        <dbReference type="ARBA" id="ARBA00023002"/>
    </source>
</evidence>
<dbReference type="Pfam" id="PF08028">
    <property type="entry name" value="Acyl-CoA_dh_2"/>
    <property type="match status" value="1"/>
</dbReference>
<sequence>MGEQAVAAVDIAHAMAGTSSLYTSSRLERAFRDVHAAVKHMTLSPTNFEMVGQYLLGGPLKMRR</sequence>
<reference evidence="3" key="1">
    <citation type="submission" date="2022-10" db="EMBL/GenBank/DDBJ databases">
        <title>The complete genomes of actinobacterial strains from the NBC collection.</title>
        <authorList>
            <person name="Joergensen T.S."/>
            <person name="Alvarez Arevalo M."/>
            <person name="Sterndorff E.B."/>
            <person name="Faurdal D."/>
            <person name="Vuksanovic O."/>
            <person name="Mourched A.-S."/>
            <person name="Charusanti P."/>
            <person name="Shaw S."/>
            <person name="Blin K."/>
            <person name="Weber T."/>
        </authorList>
    </citation>
    <scope>NUCLEOTIDE SEQUENCE</scope>
    <source>
        <strain evidence="3">NBC_01482</strain>
    </source>
</reference>
<evidence type="ECO:0000313" key="4">
    <source>
        <dbReference type="Proteomes" id="UP001432062"/>
    </source>
</evidence>
<keyword evidence="1" id="KW-0560">Oxidoreductase</keyword>
<protein>
    <recommendedName>
        <fullName evidence="2">Acyl-CoA dehydrogenase C-terminal domain-containing protein</fullName>
    </recommendedName>
</protein>
<evidence type="ECO:0000313" key="3">
    <source>
        <dbReference type="EMBL" id="WUV48924.1"/>
    </source>
</evidence>
<dbReference type="InterPro" id="IPR013107">
    <property type="entry name" value="Acyl-CoA_DH_C"/>
</dbReference>
<keyword evidence="4" id="KW-1185">Reference proteome</keyword>
<dbReference type="SUPFAM" id="SSF47203">
    <property type="entry name" value="Acyl-CoA dehydrogenase C-terminal domain-like"/>
    <property type="match status" value="1"/>
</dbReference>
<feature type="domain" description="Acyl-CoA dehydrogenase C-terminal" evidence="2">
    <location>
        <begin position="3"/>
        <end position="44"/>
    </location>
</feature>
<dbReference type="EMBL" id="CP109441">
    <property type="protein sequence ID" value="WUV48924.1"/>
    <property type="molecule type" value="Genomic_DNA"/>
</dbReference>
<dbReference type="Proteomes" id="UP001432062">
    <property type="component" value="Chromosome"/>
</dbReference>
<dbReference type="InterPro" id="IPR036250">
    <property type="entry name" value="AcylCo_DH-like_C"/>
</dbReference>
<dbReference type="RefSeq" id="WP_329413362.1">
    <property type="nucleotide sequence ID" value="NZ_CP109441.1"/>
</dbReference>
<gene>
    <name evidence="3" type="ORF">OG563_12425</name>
</gene>
<evidence type="ECO:0000259" key="2">
    <source>
        <dbReference type="Pfam" id="PF08028"/>
    </source>
</evidence>
<name>A0ABZ1Z0A3_9NOCA</name>
<dbReference type="Gene3D" id="1.20.140.10">
    <property type="entry name" value="Butyryl-CoA Dehydrogenase, subunit A, domain 3"/>
    <property type="match status" value="1"/>
</dbReference>